<dbReference type="Proteomes" id="UP000828390">
    <property type="component" value="Unassembled WGS sequence"/>
</dbReference>
<reference evidence="1" key="2">
    <citation type="submission" date="2020-11" db="EMBL/GenBank/DDBJ databases">
        <authorList>
            <person name="McCartney M.A."/>
            <person name="Auch B."/>
            <person name="Kono T."/>
            <person name="Mallez S."/>
            <person name="Becker A."/>
            <person name="Gohl D.M."/>
            <person name="Silverstein K.A.T."/>
            <person name="Koren S."/>
            <person name="Bechman K.B."/>
            <person name="Herman A."/>
            <person name="Abrahante J.E."/>
            <person name="Garbe J."/>
        </authorList>
    </citation>
    <scope>NUCLEOTIDE SEQUENCE</scope>
    <source>
        <strain evidence="1">Duluth1</strain>
        <tissue evidence="1">Whole animal</tissue>
    </source>
</reference>
<protein>
    <submittedName>
        <fullName evidence="1">Uncharacterized protein</fullName>
    </submittedName>
</protein>
<sequence>MMDDDTEIFLQSGMLFAAESNSTMGRDIHFLISSIQLIFKRPRRRPISSVLLRTILHRKS</sequence>
<keyword evidence="2" id="KW-1185">Reference proteome</keyword>
<evidence type="ECO:0000313" key="1">
    <source>
        <dbReference type="EMBL" id="KAH3840209.1"/>
    </source>
</evidence>
<organism evidence="1 2">
    <name type="scientific">Dreissena polymorpha</name>
    <name type="common">Zebra mussel</name>
    <name type="synonym">Mytilus polymorpha</name>
    <dbReference type="NCBI Taxonomy" id="45954"/>
    <lineage>
        <taxon>Eukaryota</taxon>
        <taxon>Metazoa</taxon>
        <taxon>Spiralia</taxon>
        <taxon>Lophotrochozoa</taxon>
        <taxon>Mollusca</taxon>
        <taxon>Bivalvia</taxon>
        <taxon>Autobranchia</taxon>
        <taxon>Heteroconchia</taxon>
        <taxon>Euheterodonta</taxon>
        <taxon>Imparidentia</taxon>
        <taxon>Neoheterodontei</taxon>
        <taxon>Myida</taxon>
        <taxon>Dreissenoidea</taxon>
        <taxon>Dreissenidae</taxon>
        <taxon>Dreissena</taxon>
    </lineage>
</organism>
<gene>
    <name evidence="1" type="ORF">DPMN_113654</name>
</gene>
<reference evidence="1" key="1">
    <citation type="journal article" date="2019" name="bioRxiv">
        <title>The Genome of the Zebra Mussel, Dreissena polymorpha: A Resource for Invasive Species Research.</title>
        <authorList>
            <person name="McCartney M.A."/>
            <person name="Auch B."/>
            <person name="Kono T."/>
            <person name="Mallez S."/>
            <person name="Zhang Y."/>
            <person name="Obille A."/>
            <person name="Becker A."/>
            <person name="Abrahante J.E."/>
            <person name="Garbe J."/>
            <person name="Badalamenti J.P."/>
            <person name="Herman A."/>
            <person name="Mangelson H."/>
            <person name="Liachko I."/>
            <person name="Sullivan S."/>
            <person name="Sone E.D."/>
            <person name="Koren S."/>
            <person name="Silverstein K.A.T."/>
            <person name="Beckman K.B."/>
            <person name="Gohl D.M."/>
        </authorList>
    </citation>
    <scope>NUCLEOTIDE SEQUENCE</scope>
    <source>
        <strain evidence="1">Duluth1</strain>
        <tissue evidence="1">Whole animal</tissue>
    </source>
</reference>
<name>A0A9D4QR09_DREPO</name>
<dbReference type="EMBL" id="JAIWYP010000004">
    <property type="protein sequence ID" value="KAH3840209.1"/>
    <property type="molecule type" value="Genomic_DNA"/>
</dbReference>
<dbReference type="AlphaFoldDB" id="A0A9D4QR09"/>
<evidence type="ECO:0000313" key="2">
    <source>
        <dbReference type="Proteomes" id="UP000828390"/>
    </source>
</evidence>
<comment type="caution">
    <text evidence="1">The sequence shown here is derived from an EMBL/GenBank/DDBJ whole genome shotgun (WGS) entry which is preliminary data.</text>
</comment>
<accession>A0A9D4QR09</accession>
<proteinExistence type="predicted"/>